<evidence type="ECO:0000313" key="2">
    <source>
        <dbReference type="Proteomes" id="UP001163105"/>
    </source>
</evidence>
<sequence length="65" mass="6939">MPRRRPRSNIDADKASAHDALVGAVRANDHRLLTQLLDRGVSPISGAASCHELTEAIVSHNGEAL</sequence>
<comment type="caution">
    <text evidence="1">The sequence shown here is derived from an EMBL/GenBank/DDBJ whole genome shotgun (WGS) entry which is preliminary data.</text>
</comment>
<organism evidence="1 2">
    <name type="scientific">Purpureocillium lavendulum</name>
    <dbReference type="NCBI Taxonomy" id="1247861"/>
    <lineage>
        <taxon>Eukaryota</taxon>
        <taxon>Fungi</taxon>
        <taxon>Dikarya</taxon>
        <taxon>Ascomycota</taxon>
        <taxon>Pezizomycotina</taxon>
        <taxon>Sordariomycetes</taxon>
        <taxon>Hypocreomycetidae</taxon>
        <taxon>Hypocreales</taxon>
        <taxon>Ophiocordycipitaceae</taxon>
        <taxon>Purpureocillium</taxon>
    </lineage>
</organism>
<keyword evidence="2" id="KW-1185">Reference proteome</keyword>
<accession>A0AB34FBE9</accession>
<reference evidence="1" key="1">
    <citation type="submission" date="2023-01" db="EMBL/GenBank/DDBJ databases">
        <title>The growth and conidiation of Purpureocillium lavendulum are regulated by nitrogen source and histone H3K14 acetylation.</title>
        <authorList>
            <person name="Tang P."/>
            <person name="Han J."/>
            <person name="Zhang C."/>
            <person name="Tang P."/>
            <person name="Qi F."/>
            <person name="Zhang K."/>
            <person name="Liang L."/>
        </authorList>
    </citation>
    <scope>NUCLEOTIDE SEQUENCE</scope>
    <source>
        <strain evidence="1">YMF1.00683</strain>
    </source>
</reference>
<protein>
    <submittedName>
        <fullName evidence="1">Ankyrin repeat domain-containing protein</fullName>
    </submittedName>
</protein>
<dbReference type="Proteomes" id="UP001163105">
    <property type="component" value="Unassembled WGS sequence"/>
</dbReference>
<name>A0AB34FBE9_9HYPO</name>
<dbReference type="EMBL" id="JAQHRD010000024">
    <property type="protein sequence ID" value="KAJ6436327.1"/>
    <property type="molecule type" value="Genomic_DNA"/>
</dbReference>
<proteinExistence type="predicted"/>
<evidence type="ECO:0000313" key="1">
    <source>
        <dbReference type="EMBL" id="KAJ6436327.1"/>
    </source>
</evidence>
<gene>
    <name evidence="1" type="ORF">O9K51_11150</name>
</gene>
<dbReference type="AlphaFoldDB" id="A0AB34FBE9"/>